<keyword evidence="1" id="KW-0175">Coiled coil</keyword>
<evidence type="ECO:0000313" key="3">
    <source>
        <dbReference type="Proteomes" id="UP001370758"/>
    </source>
</evidence>
<dbReference type="AlphaFoldDB" id="A0AAV9VXE4"/>
<comment type="caution">
    <text evidence="2">The sequence shown here is derived from an EMBL/GenBank/DDBJ whole genome shotgun (WGS) entry which is preliminary data.</text>
</comment>
<organism evidence="2 3">
    <name type="scientific">Arthrobotrys musiformis</name>
    <dbReference type="NCBI Taxonomy" id="47236"/>
    <lineage>
        <taxon>Eukaryota</taxon>
        <taxon>Fungi</taxon>
        <taxon>Dikarya</taxon>
        <taxon>Ascomycota</taxon>
        <taxon>Pezizomycotina</taxon>
        <taxon>Orbiliomycetes</taxon>
        <taxon>Orbiliales</taxon>
        <taxon>Orbiliaceae</taxon>
        <taxon>Arthrobotrys</taxon>
    </lineage>
</organism>
<dbReference type="PANTHER" id="PTHR33488">
    <property type="entry name" value="ZGC:162509"/>
    <property type="match status" value="1"/>
</dbReference>
<feature type="coiled-coil region" evidence="1">
    <location>
        <begin position="513"/>
        <end position="547"/>
    </location>
</feature>
<name>A0AAV9VXE4_9PEZI</name>
<keyword evidence="3" id="KW-1185">Reference proteome</keyword>
<accession>A0AAV9VXE4</accession>
<protein>
    <submittedName>
        <fullName evidence="2">Uncharacterized protein</fullName>
    </submittedName>
</protein>
<proteinExistence type="predicted"/>
<sequence length="761" mass="82252">MTTQEERLAIVVENETKRIRDLSASAINNVTKEIKSTIFPQYRWEELLMTAPVMIDCLGSLFTASSSPVASTTMIPSFEYKVTEYGEQSLNKTSPESLRGALVECSNLGRYAFVEAEKGMGRISTISSRMVTTNFQQVVECLNSPPNAKKYLSLRVDLLKKGAEDCHEASLLIDKKLEEWLMYACKLHLSCADQKSEISGLDIKAQEIKEKAAQDNISLMKNQSEEFKKHAQGVREGYKKAMDSFPTGFELLLGDLASGYTDTMGSAFNAAASVGAGYLQAEGGAGFAGFISEGSTQRPSGQFNVPGLAQQLATHTLRGISQSAINYDQSSVATFGGSPAGSLINSTGQNVSGFADRAYVVLNTVMVYLNGIKSIVNNSDGGIDWENDTEEKYSLPFFHGLLFSIQQAFQAAGPEPTGDASIKLNGVLNTVVQVTQEVIEAAAKSERPDKSDPAVKKWQDDFNTQYNIAYQLYIEGRKLPGHPANTAPMMGGLQEARNSGFGGGEKGAGQAMVDNARCKADAANSVLKQANETLMESNKSLAEQKKAFAGIKTNVAKLRTGEVTLSNTKALLVDSIALVVKMKAQVEKLVNFFSALATTLDILVVAVVQPFMEDTGVATDSHYSLDDFTRTSIFHGLLTMRAYLSVYTDVAKMWVQLSNKHITPGLTLVEEVGMASSGSNSDMGSKINKLESWASGASAGIESLAKSAQQKLEAEMHLRVQEMAKTIQLLLPSPEEVEAFENAKADGRVPPITLGMVTDDL</sequence>
<dbReference type="PANTHER" id="PTHR33488:SF2">
    <property type="entry name" value="EARLY ENDOSOME ANTIGEN 1-LIKE"/>
    <property type="match status" value="1"/>
</dbReference>
<gene>
    <name evidence="2" type="ORF">TWF481_012195</name>
</gene>
<evidence type="ECO:0000256" key="1">
    <source>
        <dbReference type="SAM" id="Coils"/>
    </source>
</evidence>
<evidence type="ECO:0000313" key="2">
    <source>
        <dbReference type="EMBL" id="KAK6497792.1"/>
    </source>
</evidence>
<dbReference type="EMBL" id="JAVHJL010000009">
    <property type="protein sequence ID" value="KAK6497792.1"/>
    <property type="molecule type" value="Genomic_DNA"/>
</dbReference>
<dbReference type="Proteomes" id="UP001370758">
    <property type="component" value="Unassembled WGS sequence"/>
</dbReference>
<reference evidence="2 3" key="1">
    <citation type="submission" date="2023-08" db="EMBL/GenBank/DDBJ databases">
        <authorList>
            <person name="Palmer J.M."/>
        </authorList>
    </citation>
    <scope>NUCLEOTIDE SEQUENCE [LARGE SCALE GENOMIC DNA]</scope>
    <source>
        <strain evidence="2 3">TWF481</strain>
    </source>
</reference>